<dbReference type="AlphaFoldDB" id="A0A2T5B0Y3"/>
<proteinExistence type="predicted"/>
<evidence type="ECO:0000256" key="1">
    <source>
        <dbReference type="SAM" id="Phobius"/>
    </source>
</evidence>
<reference evidence="2 3" key="1">
    <citation type="submission" date="2018-04" db="EMBL/GenBank/DDBJ databases">
        <title>Genomic Encyclopedia of Type Strains, Phase IV (KMG-IV): sequencing the most valuable type-strain genomes for metagenomic binning, comparative biology and taxonomic classification.</title>
        <authorList>
            <person name="Goeker M."/>
        </authorList>
    </citation>
    <scope>NUCLEOTIDE SEQUENCE [LARGE SCALE GENOMIC DNA]</scope>
    <source>
        <strain evidence="2 3">DSM 7138</strain>
    </source>
</reference>
<feature type="transmembrane region" description="Helical" evidence="1">
    <location>
        <begin position="6"/>
        <end position="25"/>
    </location>
</feature>
<protein>
    <recommendedName>
        <fullName evidence="4">Transglycosylase associated protein</fullName>
    </recommendedName>
</protein>
<evidence type="ECO:0000313" key="3">
    <source>
        <dbReference type="Proteomes" id="UP000241247"/>
    </source>
</evidence>
<accession>A0A2T5B0Y3</accession>
<feature type="transmembrane region" description="Helical" evidence="1">
    <location>
        <begin position="32"/>
        <end position="50"/>
    </location>
</feature>
<organism evidence="2 3">
    <name type="scientific">Mycoplana dimorpha</name>
    <dbReference type="NCBI Taxonomy" id="28320"/>
    <lineage>
        <taxon>Bacteria</taxon>
        <taxon>Pseudomonadati</taxon>
        <taxon>Pseudomonadota</taxon>
        <taxon>Alphaproteobacteria</taxon>
        <taxon>Hyphomicrobiales</taxon>
        <taxon>Rhizobiaceae</taxon>
        <taxon>Mycoplana</taxon>
    </lineage>
</organism>
<feature type="transmembrane region" description="Helical" evidence="1">
    <location>
        <begin position="62"/>
        <end position="84"/>
    </location>
</feature>
<dbReference type="OrthoDB" id="1454351at2"/>
<dbReference type="EMBL" id="PZZZ01000007">
    <property type="protein sequence ID" value="PTM92640.1"/>
    <property type="molecule type" value="Genomic_DNA"/>
</dbReference>
<keyword evidence="1" id="KW-0472">Membrane</keyword>
<sequence length="89" mass="8586">MEAFVPLITQLISGAIGGNVVAAILKQQGTSMIVRTIIGAIGGIGGGLLMQAFGGEAGLSNLVANGIGGLIGGGVLQAIAGVVMGRKQA</sequence>
<keyword evidence="1" id="KW-0812">Transmembrane</keyword>
<evidence type="ECO:0008006" key="4">
    <source>
        <dbReference type="Google" id="ProtNLM"/>
    </source>
</evidence>
<keyword evidence="3" id="KW-1185">Reference proteome</keyword>
<dbReference type="Proteomes" id="UP000241247">
    <property type="component" value="Unassembled WGS sequence"/>
</dbReference>
<name>A0A2T5B0Y3_MYCDI</name>
<dbReference type="RefSeq" id="WP_108004012.1">
    <property type="nucleotide sequence ID" value="NZ_JBHEEX010000004.1"/>
</dbReference>
<keyword evidence="1" id="KW-1133">Transmembrane helix</keyword>
<gene>
    <name evidence="2" type="ORF">C7449_10753</name>
</gene>
<evidence type="ECO:0000313" key="2">
    <source>
        <dbReference type="EMBL" id="PTM92640.1"/>
    </source>
</evidence>
<comment type="caution">
    <text evidence="2">The sequence shown here is derived from an EMBL/GenBank/DDBJ whole genome shotgun (WGS) entry which is preliminary data.</text>
</comment>